<gene>
    <name evidence="3" type="ORF">LTR16_000308</name>
</gene>
<dbReference type="EMBL" id="JAVRRA010016418">
    <property type="protein sequence ID" value="KAK5202126.1"/>
    <property type="molecule type" value="Genomic_DNA"/>
</dbReference>
<dbReference type="Proteomes" id="UP001357485">
    <property type="component" value="Unassembled WGS sequence"/>
</dbReference>
<evidence type="ECO:0000313" key="4">
    <source>
        <dbReference type="Proteomes" id="UP001357485"/>
    </source>
</evidence>
<reference evidence="3 4" key="1">
    <citation type="submission" date="2023-08" db="EMBL/GenBank/DDBJ databases">
        <title>Black Yeasts Isolated from many extreme environments.</title>
        <authorList>
            <person name="Coleine C."/>
            <person name="Stajich J.E."/>
            <person name="Selbmann L."/>
        </authorList>
    </citation>
    <scope>NUCLEOTIDE SEQUENCE [LARGE SCALE GENOMIC DNA]</scope>
    <source>
        <strain evidence="3 4">CCFEE 536</strain>
    </source>
</reference>
<dbReference type="SMART" id="SM01373">
    <property type="entry name" value="MAGE"/>
    <property type="match status" value="1"/>
</dbReference>
<dbReference type="InterPro" id="IPR002190">
    <property type="entry name" value="MHD_dom"/>
</dbReference>
<dbReference type="Gene3D" id="1.10.10.1200">
    <property type="entry name" value="MAGE homology domain, winged helix WH1 motif"/>
    <property type="match status" value="1"/>
</dbReference>
<organism evidence="3 4">
    <name type="scientific">Cryomyces antarcticus</name>
    <dbReference type="NCBI Taxonomy" id="329879"/>
    <lineage>
        <taxon>Eukaryota</taxon>
        <taxon>Fungi</taxon>
        <taxon>Dikarya</taxon>
        <taxon>Ascomycota</taxon>
        <taxon>Pezizomycotina</taxon>
        <taxon>Dothideomycetes</taxon>
        <taxon>Dothideomycetes incertae sedis</taxon>
        <taxon>Cryomyces</taxon>
    </lineage>
</organism>
<feature type="compositionally biased region" description="Basic and acidic residues" evidence="1">
    <location>
        <begin position="295"/>
        <end position="306"/>
    </location>
</feature>
<feature type="region of interest" description="Disordered" evidence="1">
    <location>
        <begin position="1"/>
        <end position="56"/>
    </location>
</feature>
<feature type="domain" description="MAGE" evidence="2">
    <location>
        <begin position="58"/>
        <end position="118"/>
    </location>
</feature>
<name>A0ABR0LSD3_9PEZI</name>
<evidence type="ECO:0000313" key="3">
    <source>
        <dbReference type="EMBL" id="KAK5202126.1"/>
    </source>
</evidence>
<dbReference type="InterPro" id="IPR041899">
    <property type="entry name" value="MAGE_WH2"/>
</dbReference>
<proteinExistence type="predicted"/>
<dbReference type="InterPro" id="IPR041898">
    <property type="entry name" value="MAGE_WH1"/>
</dbReference>
<dbReference type="Gene3D" id="1.10.10.1210">
    <property type="entry name" value="MAGE homology domain, winged helix WH2 motif"/>
    <property type="match status" value="1"/>
</dbReference>
<dbReference type="Pfam" id="PF01454">
    <property type="entry name" value="MAGE"/>
    <property type="match status" value="1"/>
</dbReference>
<evidence type="ECO:0000259" key="2">
    <source>
        <dbReference type="PROSITE" id="PS50838"/>
    </source>
</evidence>
<dbReference type="PROSITE" id="PS50838">
    <property type="entry name" value="MAGE"/>
    <property type="match status" value="1"/>
</dbReference>
<dbReference type="PANTHER" id="PTHR11736">
    <property type="entry name" value="MELANOMA-ASSOCIATED ANTIGEN MAGE ANTIGEN"/>
    <property type="match status" value="1"/>
</dbReference>
<dbReference type="InterPro" id="IPR037445">
    <property type="entry name" value="MAGE"/>
</dbReference>
<keyword evidence="4" id="KW-1185">Reference proteome</keyword>
<feature type="region of interest" description="Disordered" evidence="1">
    <location>
        <begin position="290"/>
        <end position="335"/>
    </location>
</feature>
<protein>
    <recommendedName>
        <fullName evidence="2">MAGE domain-containing protein</fullName>
    </recommendedName>
</protein>
<feature type="compositionally biased region" description="Acidic residues" evidence="1">
    <location>
        <begin position="316"/>
        <end position="335"/>
    </location>
</feature>
<accession>A0ABR0LSD3</accession>
<comment type="caution">
    <text evidence="3">The sequence shown here is derived from an EMBL/GenBank/DDBJ whole genome shotgun (WGS) entry which is preliminary data.</text>
</comment>
<evidence type="ECO:0000256" key="1">
    <source>
        <dbReference type="SAM" id="MobiDB-lite"/>
    </source>
</evidence>
<dbReference type="PANTHER" id="PTHR11736:SF14">
    <property type="entry name" value="NSE3 HOMOLOG, SMC5-SMC6 COMPLEX COMPONENT"/>
    <property type="match status" value="1"/>
</dbReference>
<sequence length="335" mass="36948">MPLIRKRRAPVADDDEEAPVASTPQSTQRRHRSPPASDHEDEEYTNGGGDATPSDANLDQMVKNMVRLALACEYARIPIRRADIGAKVLGKNPRQFKAVFDEAQLQLRARFGMEMVELPMKEKVTVAQRRAAQKSEKASTTSKAYILTTTLPAKFRLPLTASPPPATTSSTSEAAYTALYTFVIALILLSGGSLPAAKLDRYLKRTNADEHTPVDGFEKTEKLLARMGREGYVIKVRENAGGEEMVEWMVGPRGRVEVGEQGVGGLVRAVYGGGEEGDVADLEKRLQRSLGVVSEQRRAAPAEAPRKRGRPRKETEDEADERLERSEDEDDDDDD</sequence>